<dbReference type="OrthoDB" id="9451284at2759"/>
<feature type="compositionally biased region" description="Basic and acidic residues" evidence="1">
    <location>
        <begin position="235"/>
        <end position="252"/>
    </location>
</feature>
<protein>
    <submittedName>
        <fullName evidence="4">EVI2B protein</fullName>
    </submittedName>
</protein>
<dbReference type="Proteomes" id="UP000522663">
    <property type="component" value="Unassembled WGS sequence"/>
</dbReference>
<feature type="signal peptide" evidence="3">
    <location>
        <begin position="1"/>
        <end position="20"/>
    </location>
</feature>
<dbReference type="PANTHER" id="PTHR15384">
    <property type="entry name" value="PROTEIN EVI2B"/>
    <property type="match status" value="1"/>
</dbReference>
<feature type="region of interest" description="Disordered" evidence="1">
    <location>
        <begin position="26"/>
        <end position="64"/>
    </location>
</feature>
<name>A0A7K9YFA7_9GALL</name>
<organism evidence="4 5">
    <name type="scientific">Odontophorus gujanensis</name>
    <name type="common">marbled wood quail</name>
    <dbReference type="NCBI Taxonomy" id="886794"/>
    <lineage>
        <taxon>Eukaryota</taxon>
        <taxon>Metazoa</taxon>
        <taxon>Chordata</taxon>
        <taxon>Craniata</taxon>
        <taxon>Vertebrata</taxon>
        <taxon>Euteleostomi</taxon>
        <taxon>Archelosauria</taxon>
        <taxon>Archosauria</taxon>
        <taxon>Dinosauria</taxon>
        <taxon>Saurischia</taxon>
        <taxon>Theropoda</taxon>
        <taxon>Coelurosauria</taxon>
        <taxon>Aves</taxon>
        <taxon>Neognathae</taxon>
        <taxon>Galloanserae</taxon>
        <taxon>Galliformes</taxon>
        <taxon>Odontophoridae</taxon>
        <taxon>Odontophorus</taxon>
    </lineage>
</organism>
<dbReference type="EMBL" id="VXAB01003642">
    <property type="protein sequence ID" value="NXJ06751.1"/>
    <property type="molecule type" value="Genomic_DNA"/>
</dbReference>
<feature type="non-terminal residue" evidence="4">
    <location>
        <position position="1"/>
    </location>
</feature>
<sequence>MVSNAVTLVLFCGEIWKSLSTEIPSNVSTSESSVQTSTRSPTEDRPTTHQPQTTSPSMQEPAGALTAGTTLPQLPETHIEPTNGSWAAALIMGIVLVSMVITISMIVLRKCCKRPLLADSNWAGQSPFADGDTPDVFMDSGQATKRSSILFTLPWKLREEAIIQHDPPTSEKPPNGTASTEQPPAAHSCSTTSTAAAMAPGPEVGSPEQEQCPQPAECPELPPPPAWLTQPAQEHTSHPSQQEELHSEEKEPYPPPLELITDEIHGSLPQPEHPQ</sequence>
<evidence type="ECO:0000313" key="4">
    <source>
        <dbReference type="EMBL" id="NXJ06751.1"/>
    </source>
</evidence>
<evidence type="ECO:0000313" key="5">
    <source>
        <dbReference type="Proteomes" id="UP000522663"/>
    </source>
</evidence>
<keyword evidence="2" id="KW-0812">Transmembrane</keyword>
<comment type="caution">
    <text evidence="4">The sequence shown here is derived from an EMBL/GenBank/DDBJ whole genome shotgun (WGS) entry which is preliminary data.</text>
</comment>
<gene>
    <name evidence="4" type="primary">Evi2b</name>
    <name evidence="4" type="ORF">ODOGUJ_R15359</name>
</gene>
<feature type="compositionally biased region" description="Low complexity" evidence="1">
    <location>
        <begin position="26"/>
        <end position="40"/>
    </location>
</feature>
<dbReference type="GO" id="GO:2000035">
    <property type="term" value="P:regulation of stem cell division"/>
    <property type="evidence" value="ECO:0007669"/>
    <property type="project" value="TreeGrafter"/>
</dbReference>
<keyword evidence="3" id="KW-0732">Signal</keyword>
<evidence type="ECO:0000256" key="1">
    <source>
        <dbReference type="SAM" id="MobiDB-lite"/>
    </source>
</evidence>
<feature type="compositionally biased region" description="Low complexity" evidence="1">
    <location>
        <begin position="48"/>
        <end position="57"/>
    </location>
</feature>
<keyword evidence="5" id="KW-1185">Reference proteome</keyword>
<dbReference type="InterPro" id="IPR033239">
    <property type="entry name" value="EVI2B"/>
</dbReference>
<keyword evidence="2" id="KW-0472">Membrane</keyword>
<keyword evidence="2" id="KW-1133">Transmembrane helix</keyword>
<evidence type="ECO:0000256" key="2">
    <source>
        <dbReference type="SAM" id="Phobius"/>
    </source>
</evidence>
<proteinExistence type="predicted"/>
<accession>A0A7K9YFA7</accession>
<dbReference type="AlphaFoldDB" id="A0A7K9YFA7"/>
<feature type="chain" id="PRO_5029470303" evidence="3">
    <location>
        <begin position="21"/>
        <end position="275"/>
    </location>
</feature>
<feature type="region of interest" description="Disordered" evidence="1">
    <location>
        <begin position="164"/>
        <end position="275"/>
    </location>
</feature>
<feature type="transmembrane region" description="Helical" evidence="2">
    <location>
        <begin position="86"/>
        <end position="108"/>
    </location>
</feature>
<evidence type="ECO:0000256" key="3">
    <source>
        <dbReference type="SAM" id="SignalP"/>
    </source>
</evidence>
<feature type="compositionally biased region" description="Low complexity" evidence="1">
    <location>
        <begin position="183"/>
        <end position="200"/>
    </location>
</feature>
<reference evidence="4 5" key="1">
    <citation type="submission" date="2019-09" db="EMBL/GenBank/DDBJ databases">
        <title>Bird 10,000 Genomes (B10K) Project - Family phase.</title>
        <authorList>
            <person name="Zhang G."/>
        </authorList>
    </citation>
    <scope>NUCLEOTIDE SEQUENCE [LARGE SCALE GENOMIC DNA]</scope>
    <source>
        <strain evidence="4">B10K-DU-001-53</strain>
        <tissue evidence="4">Muscle</tissue>
    </source>
</reference>
<feature type="compositionally biased region" description="Low complexity" evidence="1">
    <location>
        <begin position="207"/>
        <end position="219"/>
    </location>
</feature>
<dbReference type="PANTHER" id="PTHR15384:SF0">
    <property type="entry name" value="PROTEIN EVI2B"/>
    <property type="match status" value="1"/>
</dbReference>
<feature type="non-terminal residue" evidence="4">
    <location>
        <position position="275"/>
    </location>
</feature>
<dbReference type="GO" id="GO:0045660">
    <property type="term" value="P:positive regulation of neutrophil differentiation"/>
    <property type="evidence" value="ECO:0007669"/>
    <property type="project" value="TreeGrafter"/>
</dbReference>